<dbReference type="AlphaFoldDB" id="A0A4R5V7J9"/>
<dbReference type="RefSeq" id="WP_100630144.1">
    <property type="nucleotide sequence ID" value="NZ_SMUW01000028.1"/>
</dbReference>
<keyword evidence="3" id="KW-1185">Reference proteome</keyword>
<sequence>MKTLNIKKASISALIIWLIGVSAFIGSYLIPLMDNLDEQANWFLTLALIPAILIGVHFYYRKSNRTNWLSLGGFMFFITILLDAIVTVPLFIIPAGGSHLSFFGDPGFWILGIEYMLVVGLANFLFGKNELAKN</sequence>
<feature type="transmembrane region" description="Helical" evidence="1">
    <location>
        <begin position="72"/>
        <end position="95"/>
    </location>
</feature>
<evidence type="ECO:0000313" key="2">
    <source>
        <dbReference type="EMBL" id="TDK47979.1"/>
    </source>
</evidence>
<organism evidence="2 3">
    <name type="scientific">Algoriphagus formosus</name>
    <dbReference type="NCBI Taxonomy" id="2007308"/>
    <lineage>
        <taxon>Bacteria</taxon>
        <taxon>Pseudomonadati</taxon>
        <taxon>Bacteroidota</taxon>
        <taxon>Cytophagia</taxon>
        <taxon>Cytophagales</taxon>
        <taxon>Cyclobacteriaceae</taxon>
        <taxon>Algoriphagus</taxon>
    </lineage>
</organism>
<feature type="transmembrane region" description="Helical" evidence="1">
    <location>
        <begin position="42"/>
        <end position="60"/>
    </location>
</feature>
<proteinExistence type="predicted"/>
<feature type="transmembrane region" description="Helical" evidence="1">
    <location>
        <begin position="12"/>
        <end position="30"/>
    </location>
</feature>
<keyword evidence="1" id="KW-0812">Transmembrane</keyword>
<dbReference type="EMBL" id="SMUW01000028">
    <property type="protein sequence ID" value="TDK47979.1"/>
    <property type="molecule type" value="Genomic_DNA"/>
</dbReference>
<gene>
    <name evidence="2" type="ORF">E1898_04705</name>
</gene>
<comment type="caution">
    <text evidence="2">The sequence shown here is derived from an EMBL/GenBank/DDBJ whole genome shotgun (WGS) entry which is preliminary data.</text>
</comment>
<dbReference type="Proteomes" id="UP000295438">
    <property type="component" value="Unassembled WGS sequence"/>
</dbReference>
<evidence type="ECO:0008006" key="4">
    <source>
        <dbReference type="Google" id="ProtNLM"/>
    </source>
</evidence>
<reference evidence="2 3" key="1">
    <citation type="submission" date="2019-03" db="EMBL/GenBank/DDBJ databases">
        <title>Algoriphagus aquimaris sp. nov., isolated form marine sediment in Pohang, Korea.</title>
        <authorList>
            <person name="Kim J."/>
            <person name="Yoon S.-H."/>
            <person name="Lee S.-S."/>
        </authorList>
    </citation>
    <scope>NUCLEOTIDE SEQUENCE [LARGE SCALE GENOMIC DNA]</scope>
    <source>
        <strain evidence="2 3">F21</strain>
    </source>
</reference>
<keyword evidence="1" id="KW-0472">Membrane</keyword>
<accession>A0A4R5V7J9</accession>
<feature type="transmembrane region" description="Helical" evidence="1">
    <location>
        <begin position="107"/>
        <end position="126"/>
    </location>
</feature>
<protein>
    <recommendedName>
        <fullName evidence="4">DUF5367 domain-containing protein</fullName>
    </recommendedName>
</protein>
<name>A0A4R5V7J9_9BACT</name>
<evidence type="ECO:0000256" key="1">
    <source>
        <dbReference type="SAM" id="Phobius"/>
    </source>
</evidence>
<evidence type="ECO:0000313" key="3">
    <source>
        <dbReference type="Proteomes" id="UP000295438"/>
    </source>
</evidence>
<keyword evidence="1" id="KW-1133">Transmembrane helix</keyword>